<name>A0A1I4UJR8_9PROT</name>
<gene>
    <name evidence="1" type="ORF">SAMN05421863_10664</name>
</gene>
<dbReference type="OrthoDB" id="8554933at2"/>
<reference evidence="2" key="1">
    <citation type="submission" date="2016-10" db="EMBL/GenBank/DDBJ databases">
        <authorList>
            <person name="Varghese N."/>
            <person name="Submissions S."/>
        </authorList>
    </citation>
    <scope>NUCLEOTIDE SEQUENCE [LARGE SCALE GENOMIC DNA]</scope>
    <source>
        <strain evidence="2">Nm44</strain>
    </source>
</reference>
<protein>
    <submittedName>
        <fullName evidence="1">Uncharacterized protein</fullName>
    </submittedName>
</protein>
<evidence type="ECO:0000313" key="2">
    <source>
        <dbReference type="Proteomes" id="UP000183287"/>
    </source>
</evidence>
<dbReference type="EMBL" id="FOUB01000066">
    <property type="protein sequence ID" value="SFM89135.1"/>
    <property type="molecule type" value="Genomic_DNA"/>
</dbReference>
<evidence type="ECO:0000313" key="1">
    <source>
        <dbReference type="EMBL" id="SFM89135.1"/>
    </source>
</evidence>
<proteinExistence type="predicted"/>
<keyword evidence="2" id="KW-1185">Reference proteome</keyword>
<sequence length="200" mass="23641">MHQDYGHRHGDVQLTEEQKHRLHLRQQVYLKQATFHNSPSDPSGYEMFRRIALYLSAIQDQKQLYAEPLILERSWTIPASAVSAEGFQSLEKEFTVHYNQQEDIYTLHKQLVGPILITNYDHEILCCEQREDLYHLINPWIENDVVFDIRPEYVGGEWPIRGVFRLSSFHTILNFLSHLLGKEPEYDVAKDPRTPSYYPR</sequence>
<organism evidence="1 2">
    <name type="scientific">Nitrosomonas communis</name>
    <dbReference type="NCBI Taxonomy" id="44574"/>
    <lineage>
        <taxon>Bacteria</taxon>
        <taxon>Pseudomonadati</taxon>
        <taxon>Pseudomonadota</taxon>
        <taxon>Betaproteobacteria</taxon>
        <taxon>Nitrosomonadales</taxon>
        <taxon>Nitrosomonadaceae</taxon>
        <taxon>Nitrosomonas</taxon>
    </lineage>
</organism>
<dbReference type="AlphaFoldDB" id="A0A1I4UJR8"/>
<dbReference type="Proteomes" id="UP000183287">
    <property type="component" value="Unassembled WGS sequence"/>
</dbReference>
<accession>A0A1I4UJR8</accession>